<accession>A0A9Q4C4D8</accession>
<reference evidence="7" key="1">
    <citation type="submission" date="2022-09" db="EMBL/GenBank/DDBJ databases">
        <title>Haloadaptaus new haloarchaeum isolated from saline soil.</title>
        <authorList>
            <person name="Duran-Viseras A."/>
            <person name="Sanchez-Porro C."/>
            <person name="Ventosa A."/>
        </authorList>
    </citation>
    <scope>NUCLEOTIDE SEQUENCE</scope>
    <source>
        <strain evidence="7">F3-133</strain>
    </source>
</reference>
<feature type="transmembrane region" description="Helical" evidence="5">
    <location>
        <begin position="69"/>
        <end position="90"/>
    </location>
</feature>
<dbReference type="Gene3D" id="1.20.1420.30">
    <property type="entry name" value="NCX, central ion-binding region"/>
    <property type="match status" value="1"/>
</dbReference>
<evidence type="ECO:0000256" key="1">
    <source>
        <dbReference type="ARBA" id="ARBA00004141"/>
    </source>
</evidence>
<dbReference type="GO" id="GO:0006874">
    <property type="term" value="P:intracellular calcium ion homeostasis"/>
    <property type="evidence" value="ECO:0007669"/>
    <property type="project" value="TreeGrafter"/>
</dbReference>
<feature type="transmembrane region" description="Helical" evidence="5">
    <location>
        <begin position="279"/>
        <end position="296"/>
    </location>
</feature>
<feature type="transmembrane region" description="Helical" evidence="5">
    <location>
        <begin position="141"/>
        <end position="161"/>
    </location>
</feature>
<name>A0A9Q4C4D8_9EURY</name>
<feature type="transmembrane region" description="Helical" evidence="5">
    <location>
        <begin position="38"/>
        <end position="62"/>
    </location>
</feature>
<gene>
    <name evidence="7" type="ORF">EGH25_09820</name>
</gene>
<evidence type="ECO:0000313" key="8">
    <source>
        <dbReference type="Proteomes" id="UP001149411"/>
    </source>
</evidence>
<dbReference type="GO" id="GO:0005262">
    <property type="term" value="F:calcium channel activity"/>
    <property type="evidence" value="ECO:0007669"/>
    <property type="project" value="TreeGrafter"/>
</dbReference>
<dbReference type="PANTHER" id="PTHR10846">
    <property type="entry name" value="SODIUM/POTASSIUM/CALCIUM EXCHANGER"/>
    <property type="match status" value="1"/>
</dbReference>
<feature type="transmembrane region" description="Helical" evidence="5">
    <location>
        <begin position="254"/>
        <end position="273"/>
    </location>
</feature>
<dbReference type="Pfam" id="PF01699">
    <property type="entry name" value="Na_Ca_ex"/>
    <property type="match status" value="2"/>
</dbReference>
<keyword evidence="2 5" id="KW-0812">Transmembrane</keyword>
<keyword evidence="8" id="KW-1185">Reference proteome</keyword>
<evidence type="ECO:0000256" key="5">
    <source>
        <dbReference type="SAM" id="Phobius"/>
    </source>
</evidence>
<dbReference type="GO" id="GO:0005886">
    <property type="term" value="C:plasma membrane"/>
    <property type="evidence" value="ECO:0007669"/>
    <property type="project" value="TreeGrafter"/>
</dbReference>
<keyword evidence="4 5" id="KW-0472">Membrane</keyword>
<dbReference type="EMBL" id="RKLV01000010">
    <property type="protein sequence ID" value="MCX2819645.1"/>
    <property type="molecule type" value="Genomic_DNA"/>
</dbReference>
<evidence type="ECO:0000259" key="6">
    <source>
        <dbReference type="Pfam" id="PF01699"/>
    </source>
</evidence>
<evidence type="ECO:0000313" key="7">
    <source>
        <dbReference type="EMBL" id="MCX2819645.1"/>
    </source>
</evidence>
<sequence length="335" mass="35060">MIALTVIGVLSAAAVWVGGTRLERAADRLASYYALPPVVQGAVIVAVGSSMPELLTAVLAPLLHGNFELGVSVIVGSAVFNVLVIPAVAAFASDGALNATPDLVYKEAQFYLLSVSVFILTLSLAVIYNPAPADFGVGGNVTRGLALVPIAVYGLYIFLQYADTVDHEAEGAEGVDVRRQWLTLLVGFVLISAGVEGLLRFAIGVGDALGTESFVWGLTVVAAATSLPDTVVSVTSSRKQNDVTSIANVFGSNVFDLLVAVPAGVLVAGGTYVNFSRSVPLLAYLVLATVVLFTLMRTRFELSRWEAGALLVTYTVFVLWVFAESFGVVGLLNAT</sequence>
<comment type="caution">
    <text evidence="7">The sequence shown here is derived from an EMBL/GenBank/DDBJ whole genome shotgun (WGS) entry which is preliminary data.</text>
</comment>
<evidence type="ECO:0000256" key="4">
    <source>
        <dbReference type="ARBA" id="ARBA00023136"/>
    </source>
</evidence>
<protein>
    <submittedName>
        <fullName evidence="7">Sodium:calcium antiporter</fullName>
    </submittedName>
</protein>
<evidence type="ECO:0000256" key="3">
    <source>
        <dbReference type="ARBA" id="ARBA00022989"/>
    </source>
</evidence>
<keyword evidence="3 5" id="KW-1133">Transmembrane helix</keyword>
<dbReference type="Proteomes" id="UP001149411">
    <property type="component" value="Unassembled WGS sequence"/>
</dbReference>
<feature type="transmembrane region" description="Helical" evidence="5">
    <location>
        <begin position="110"/>
        <end position="129"/>
    </location>
</feature>
<comment type="subcellular location">
    <subcellularLocation>
        <location evidence="1">Membrane</location>
        <topology evidence="1">Multi-pass membrane protein</topology>
    </subcellularLocation>
</comment>
<evidence type="ECO:0000256" key="2">
    <source>
        <dbReference type="ARBA" id="ARBA00022692"/>
    </source>
</evidence>
<dbReference type="RefSeq" id="WP_266088090.1">
    <property type="nucleotide sequence ID" value="NZ_RKLV01000010.1"/>
</dbReference>
<dbReference type="PANTHER" id="PTHR10846:SF8">
    <property type="entry name" value="INNER MEMBRANE PROTEIN YRBG"/>
    <property type="match status" value="1"/>
</dbReference>
<organism evidence="7 8">
    <name type="scientific">Halorutilus salinus</name>
    <dbReference type="NCBI Taxonomy" id="2487751"/>
    <lineage>
        <taxon>Archaea</taxon>
        <taxon>Methanobacteriati</taxon>
        <taxon>Methanobacteriota</taxon>
        <taxon>Stenosarchaea group</taxon>
        <taxon>Halobacteria</taxon>
        <taxon>Halorutilales</taxon>
        <taxon>Halorutilaceae</taxon>
        <taxon>Halorutilus</taxon>
    </lineage>
</organism>
<feature type="transmembrane region" description="Helical" evidence="5">
    <location>
        <begin position="308"/>
        <end position="332"/>
    </location>
</feature>
<feature type="domain" description="Sodium/calcium exchanger membrane region" evidence="6">
    <location>
        <begin position="181"/>
        <end position="322"/>
    </location>
</feature>
<feature type="transmembrane region" description="Helical" evidence="5">
    <location>
        <begin position="181"/>
        <end position="199"/>
    </location>
</feature>
<feature type="domain" description="Sodium/calcium exchanger membrane region" evidence="6">
    <location>
        <begin position="5"/>
        <end position="161"/>
    </location>
</feature>
<proteinExistence type="predicted"/>
<dbReference type="InterPro" id="IPR044880">
    <property type="entry name" value="NCX_ion-bd_dom_sf"/>
</dbReference>
<dbReference type="InterPro" id="IPR004481">
    <property type="entry name" value="K/Na/Ca-exchanger"/>
</dbReference>
<dbReference type="GO" id="GO:0008273">
    <property type="term" value="F:calcium, potassium:sodium antiporter activity"/>
    <property type="evidence" value="ECO:0007669"/>
    <property type="project" value="TreeGrafter"/>
</dbReference>
<dbReference type="InterPro" id="IPR004837">
    <property type="entry name" value="NaCa_Exmemb"/>
</dbReference>
<dbReference type="AlphaFoldDB" id="A0A9Q4C4D8"/>